<dbReference type="AlphaFoldDB" id="A0A367P6L4"/>
<evidence type="ECO:0000313" key="2">
    <source>
        <dbReference type="Proteomes" id="UP000253501"/>
    </source>
</evidence>
<dbReference type="SUPFAM" id="SSF53098">
    <property type="entry name" value="Ribonuclease H-like"/>
    <property type="match status" value="1"/>
</dbReference>
<gene>
    <name evidence="1" type="ORF">DDK22_37190</name>
</gene>
<dbReference type="EMBL" id="QDHA01000155">
    <property type="protein sequence ID" value="RCJ03488.1"/>
    <property type="molecule type" value="Genomic_DNA"/>
</dbReference>
<reference evidence="1 2" key="1">
    <citation type="submission" date="2018-04" db="EMBL/GenBank/DDBJ databases">
        <title>Cupriavidus necator CR12 genome sequencing and assembly.</title>
        <authorList>
            <person name="Ben Fekih I."/>
            <person name="Mazhar H.S."/>
            <person name="Bello S.K."/>
            <person name="Rensing C."/>
        </authorList>
    </citation>
    <scope>NUCLEOTIDE SEQUENCE [LARGE SCALE GENOMIC DNA]</scope>
    <source>
        <strain evidence="1 2">CR12</strain>
    </source>
</reference>
<protein>
    <submittedName>
        <fullName evidence="1">Transposase</fullName>
    </submittedName>
</protein>
<accession>A0A367P6L4</accession>
<proteinExistence type="predicted"/>
<comment type="caution">
    <text evidence="1">The sequence shown here is derived from an EMBL/GenBank/DDBJ whole genome shotgun (WGS) entry which is preliminary data.</text>
</comment>
<sequence length="132" mass="15202">QSFTRQTSYRELKQTMLGAELTLRSRQPESVHQEIWGALIAYNLVRLEMAKAVLEARVEPTDLSFVLALRLIQGELIWAAGKAPGKLPAHLQRMRAKLQLAIVQKRRGRICPRVVKALPKRYTVRYLRKDLN</sequence>
<feature type="non-terminal residue" evidence="1">
    <location>
        <position position="1"/>
    </location>
</feature>
<name>A0A367P6L4_CUPNE</name>
<dbReference type="Proteomes" id="UP000253501">
    <property type="component" value="Unassembled WGS sequence"/>
</dbReference>
<evidence type="ECO:0000313" key="1">
    <source>
        <dbReference type="EMBL" id="RCJ03488.1"/>
    </source>
</evidence>
<dbReference type="InterPro" id="IPR012337">
    <property type="entry name" value="RNaseH-like_sf"/>
</dbReference>
<organism evidence="1 2">
    <name type="scientific">Cupriavidus necator</name>
    <name type="common">Alcaligenes eutrophus</name>
    <name type="synonym">Ralstonia eutropha</name>
    <dbReference type="NCBI Taxonomy" id="106590"/>
    <lineage>
        <taxon>Bacteria</taxon>
        <taxon>Pseudomonadati</taxon>
        <taxon>Pseudomonadota</taxon>
        <taxon>Betaproteobacteria</taxon>
        <taxon>Burkholderiales</taxon>
        <taxon>Burkholderiaceae</taxon>
        <taxon>Cupriavidus</taxon>
    </lineage>
</organism>